<evidence type="ECO:0000313" key="2">
    <source>
        <dbReference type="Proteomes" id="UP000033121"/>
    </source>
</evidence>
<gene>
    <name evidence="1" type="ORF">FPE01S_04_01170</name>
</gene>
<proteinExistence type="predicted"/>
<comment type="caution">
    <text evidence="1">The sequence shown here is derived from an EMBL/GenBank/DDBJ whole genome shotgun (WGS) entry which is preliminary data.</text>
</comment>
<keyword evidence="2" id="KW-1185">Reference proteome</keyword>
<dbReference type="Proteomes" id="UP000033121">
    <property type="component" value="Unassembled WGS sequence"/>
</dbReference>
<name>A0A0E9N4Y5_9BACT</name>
<reference evidence="1 2" key="1">
    <citation type="submission" date="2015-04" db="EMBL/GenBank/DDBJ databases">
        <title>Whole genome shotgun sequence of Flavihumibacter petaseus NBRC 106054.</title>
        <authorList>
            <person name="Miyazawa S."/>
            <person name="Hosoyama A."/>
            <person name="Hashimoto M."/>
            <person name="Noguchi M."/>
            <person name="Tsuchikane K."/>
            <person name="Ohji S."/>
            <person name="Yamazoe A."/>
            <person name="Ichikawa N."/>
            <person name="Kimura A."/>
            <person name="Fujita N."/>
        </authorList>
    </citation>
    <scope>NUCLEOTIDE SEQUENCE [LARGE SCALE GENOMIC DNA]</scope>
    <source>
        <strain evidence="1 2">NBRC 106054</strain>
    </source>
</reference>
<accession>A0A0E9N4Y5</accession>
<dbReference type="AlphaFoldDB" id="A0A0E9N4Y5"/>
<sequence length="56" mass="6290">MLFKLLLSGALLFFFPGFTEEKKTRECPFAKEAQQEQENISAGLADHPLVGMALYL</sequence>
<organism evidence="1 2">
    <name type="scientific">Flavihumibacter petaseus NBRC 106054</name>
    <dbReference type="NCBI Taxonomy" id="1220578"/>
    <lineage>
        <taxon>Bacteria</taxon>
        <taxon>Pseudomonadati</taxon>
        <taxon>Bacteroidota</taxon>
        <taxon>Chitinophagia</taxon>
        <taxon>Chitinophagales</taxon>
        <taxon>Chitinophagaceae</taxon>
        <taxon>Flavihumibacter</taxon>
    </lineage>
</organism>
<protein>
    <submittedName>
        <fullName evidence="1">Uncharacterized protein</fullName>
    </submittedName>
</protein>
<dbReference type="EMBL" id="BBWV01000004">
    <property type="protein sequence ID" value="GAO44874.1"/>
    <property type="molecule type" value="Genomic_DNA"/>
</dbReference>
<dbReference type="RefSeq" id="WP_157474112.1">
    <property type="nucleotide sequence ID" value="NZ_BBWV01000004.1"/>
</dbReference>
<dbReference type="STRING" id="1220578.FPE01S_04_01170"/>
<evidence type="ECO:0000313" key="1">
    <source>
        <dbReference type="EMBL" id="GAO44874.1"/>
    </source>
</evidence>